<sequence length="22" mass="2747">MKAFTHNLHIFCTRIRWLKMLS</sequence>
<dbReference type="EMBL" id="GGEC01063282">
    <property type="protein sequence ID" value="MBX43766.1"/>
    <property type="molecule type" value="Transcribed_RNA"/>
</dbReference>
<reference evidence="1" key="1">
    <citation type="submission" date="2018-02" db="EMBL/GenBank/DDBJ databases">
        <title>Rhizophora mucronata_Transcriptome.</title>
        <authorList>
            <person name="Meera S.P."/>
            <person name="Sreeshan A."/>
            <person name="Augustine A."/>
        </authorList>
    </citation>
    <scope>NUCLEOTIDE SEQUENCE</scope>
    <source>
        <tissue evidence="1">Leaf</tissue>
    </source>
</reference>
<protein>
    <submittedName>
        <fullName evidence="1">Uncharacterized protein</fullName>
    </submittedName>
</protein>
<accession>A0A2P2NMU2</accession>
<proteinExistence type="predicted"/>
<organism evidence="1">
    <name type="scientific">Rhizophora mucronata</name>
    <name type="common">Asiatic mangrove</name>
    <dbReference type="NCBI Taxonomy" id="61149"/>
    <lineage>
        <taxon>Eukaryota</taxon>
        <taxon>Viridiplantae</taxon>
        <taxon>Streptophyta</taxon>
        <taxon>Embryophyta</taxon>
        <taxon>Tracheophyta</taxon>
        <taxon>Spermatophyta</taxon>
        <taxon>Magnoliopsida</taxon>
        <taxon>eudicotyledons</taxon>
        <taxon>Gunneridae</taxon>
        <taxon>Pentapetalae</taxon>
        <taxon>rosids</taxon>
        <taxon>fabids</taxon>
        <taxon>Malpighiales</taxon>
        <taxon>Rhizophoraceae</taxon>
        <taxon>Rhizophora</taxon>
    </lineage>
</organism>
<evidence type="ECO:0000313" key="1">
    <source>
        <dbReference type="EMBL" id="MBX43766.1"/>
    </source>
</evidence>
<dbReference type="AlphaFoldDB" id="A0A2P2NMU2"/>
<name>A0A2P2NMU2_RHIMU</name>